<evidence type="ECO:0000313" key="1">
    <source>
        <dbReference type="EMBL" id="MCH7398860.1"/>
    </source>
</evidence>
<accession>A0ABS9URN2</accession>
<organism evidence="1 2">
    <name type="scientific">Belliella calami</name>
    <dbReference type="NCBI Taxonomy" id="2923436"/>
    <lineage>
        <taxon>Bacteria</taxon>
        <taxon>Pseudomonadati</taxon>
        <taxon>Bacteroidota</taxon>
        <taxon>Cytophagia</taxon>
        <taxon>Cytophagales</taxon>
        <taxon>Cyclobacteriaceae</taxon>
        <taxon>Belliella</taxon>
    </lineage>
</organism>
<reference evidence="1" key="1">
    <citation type="submission" date="2022-03" db="EMBL/GenBank/DDBJ databases">
        <title>De novo assembled genomes of Belliella spp. (Cyclobacteriaceae) strains.</title>
        <authorList>
            <person name="Szabo A."/>
            <person name="Korponai K."/>
            <person name="Felfoldi T."/>
        </authorList>
    </citation>
    <scope>NUCLEOTIDE SEQUENCE</scope>
    <source>
        <strain evidence="1">DSM 107340</strain>
    </source>
</reference>
<keyword evidence="2" id="KW-1185">Reference proteome</keyword>
<comment type="caution">
    <text evidence="1">The sequence shown here is derived from an EMBL/GenBank/DDBJ whole genome shotgun (WGS) entry which is preliminary data.</text>
</comment>
<gene>
    <name evidence="1" type="ORF">MM236_12720</name>
</gene>
<proteinExistence type="predicted"/>
<dbReference type="RefSeq" id="WP_241275359.1">
    <property type="nucleotide sequence ID" value="NZ_JAKZGS010000010.1"/>
</dbReference>
<protein>
    <submittedName>
        <fullName evidence="1">Uncharacterized protein</fullName>
    </submittedName>
</protein>
<evidence type="ECO:0000313" key="2">
    <source>
        <dbReference type="Proteomes" id="UP001165488"/>
    </source>
</evidence>
<sequence length="58" mass="6436">MGGGRLEDYKIGRLEDWKIGKLGNWRIGGLEDWGIGRLEVGNWQKALTPMGLPGVRKG</sequence>
<dbReference type="Proteomes" id="UP001165488">
    <property type="component" value="Unassembled WGS sequence"/>
</dbReference>
<dbReference type="EMBL" id="JAKZGS010000010">
    <property type="protein sequence ID" value="MCH7398860.1"/>
    <property type="molecule type" value="Genomic_DNA"/>
</dbReference>
<name>A0ABS9URN2_9BACT</name>